<dbReference type="AlphaFoldDB" id="A0A3B1CTY8"/>
<proteinExistence type="predicted"/>
<dbReference type="EMBL" id="UOGE01000116">
    <property type="protein sequence ID" value="VAX26110.1"/>
    <property type="molecule type" value="Genomic_DNA"/>
</dbReference>
<accession>A0A3B1CTY8</accession>
<organism evidence="1">
    <name type="scientific">hydrothermal vent metagenome</name>
    <dbReference type="NCBI Taxonomy" id="652676"/>
    <lineage>
        <taxon>unclassified sequences</taxon>
        <taxon>metagenomes</taxon>
        <taxon>ecological metagenomes</taxon>
    </lineage>
</organism>
<evidence type="ECO:0000313" key="1">
    <source>
        <dbReference type="EMBL" id="VAX26110.1"/>
    </source>
</evidence>
<reference evidence="1" key="1">
    <citation type="submission" date="2018-06" db="EMBL/GenBank/DDBJ databases">
        <authorList>
            <person name="Zhirakovskaya E."/>
        </authorList>
    </citation>
    <scope>NUCLEOTIDE SEQUENCE</scope>
</reference>
<sequence>MNLHFVTALSGERSIHLFLKIILPNLLTPGNLLAFAGAKNVSYKLYSAPENLVDITSSQIFQELGKIIPTSAKAPMSGSPEDFVDRCHEEAINEAREASAALIFLFADTIWADGALKKLFDHCLAGARSVAMAVPDLDEKTFVPAFTMRFTRSEGPVPASGRELARLALAHLHPITKSSIVSDGGHISELTDNLYWRVGAEGLIARCLRRQAVMLRPNALSDTPDNCGERIVTDTDEIAAFRIAQSDKPPRKLLRRKFSPLRLAEHLHTSEDANIGATLGTAIRIHTDDISGSWLAVEKLSDRSVSKALSVARIMDEFPKPMDHVKRVAVFGSGAGGLAATRLAGRCGWEVSHYIDNNPHMWGKHIDGRSVKGPESLNNQDYELIVVSSEPGKEAIFEQLTDMGLKYRDDFIYFHDTVCVNGFEIFIDCLSDSYYE</sequence>
<gene>
    <name evidence="1" type="ORF">MNBD_NITROSPINAE02-645</name>
</gene>
<protein>
    <submittedName>
        <fullName evidence="1">Uncharacterized protein</fullName>
    </submittedName>
</protein>
<dbReference type="Gene3D" id="3.40.50.720">
    <property type="entry name" value="NAD(P)-binding Rossmann-like Domain"/>
    <property type="match status" value="1"/>
</dbReference>
<name>A0A3B1CTY8_9ZZZZ</name>